<dbReference type="GO" id="GO:0046872">
    <property type="term" value="F:metal ion binding"/>
    <property type="evidence" value="ECO:0007669"/>
    <property type="project" value="UniProtKB-KW"/>
</dbReference>
<keyword evidence="6" id="KW-1185">Reference proteome</keyword>
<accession>A0A371IRN2</accession>
<proteinExistence type="inferred from homology"/>
<reference evidence="5 6" key="1">
    <citation type="journal article" date="2017" name="Genome Announc.">
        <title>Draft Genome Sequence of Romboutsia maritimum sp. nov. Strain CCRI-22766(T), Isolated from Coastal Estuarine Mud.</title>
        <authorList>
            <person name="Maheux A.F."/>
            <person name="Boudreau D.K."/>
            <person name="Berube E."/>
            <person name="Boissinot M."/>
            <person name="Raymond F."/>
            <person name="Brodeur S."/>
            <person name="Corbeil J."/>
            <person name="Brightwell G."/>
            <person name="Broda D."/>
            <person name="Omar R.F."/>
            <person name="Bergeron M.G."/>
        </authorList>
    </citation>
    <scope>NUCLEOTIDE SEQUENCE [LARGE SCALE GENOMIC DNA]</scope>
    <source>
        <strain evidence="5 6">CCRI-22766</strain>
    </source>
</reference>
<dbReference type="GO" id="GO:0015689">
    <property type="term" value="P:molybdate ion transport"/>
    <property type="evidence" value="ECO:0007669"/>
    <property type="project" value="InterPro"/>
</dbReference>
<evidence type="ECO:0000313" key="6">
    <source>
        <dbReference type="Proteomes" id="UP000243494"/>
    </source>
</evidence>
<comment type="caution">
    <text evidence="5">The sequence shown here is derived from an EMBL/GenBank/DDBJ whole genome shotgun (WGS) entry which is preliminary data.</text>
</comment>
<feature type="chain" id="PRO_5039420769" evidence="4">
    <location>
        <begin position="26"/>
        <end position="264"/>
    </location>
</feature>
<dbReference type="EMBL" id="NOJZ02000018">
    <property type="protein sequence ID" value="RDY23124.1"/>
    <property type="molecule type" value="Genomic_DNA"/>
</dbReference>
<evidence type="ECO:0000256" key="3">
    <source>
        <dbReference type="ARBA" id="ARBA00022729"/>
    </source>
</evidence>
<dbReference type="InterPro" id="IPR005950">
    <property type="entry name" value="ModA"/>
</dbReference>
<organism evidence="5 6">
    <name type="scientific">Romboutsia maritimum</name>
    <dbReference type="NCBI Taxonomy" id="2020948"/>
    <lineage>
        <taxon>Bacteria</taxon>
        <taxon>Bacillati</taxon>
        <taxon>Bacillota</taxon>
        <taxon>Clostridia</taxon>
        <taxon>Peptostreptococcales</taxon>
        <taxon>Peptostreptococcaceae</taxon>
        <taxon>Romboutsia</taxon>
    </lineage>
</organism>
<dbReference type="AlphaFoldDB" id="A0A371IRN2"/>
<evidence type="ECO:0000256" key="1">
    <source>
        <dbReference type="ARBA" id="ARBA00009175"/>
    </source>
</evidence>
<name>A0A371IRN2_9FIRM</name>
<evidence type="ECO:0000256" key="2">
    <source>
        <dbReference type="ARBA" id="ARBA00022723"/>
    </source>
</evidence>
<evidence type="ECO:0000313" key="5">
    <source>
        <dbReference type="EMBL" id="RDY23124.1"/>
    </source>
</evidence>
<dbReference type="PIRSF" id="PIRSF004846">
    <property type="entry name" value="ModA"/>
    <property type="match status" value="1"/>
</dbReference>
<sequence>MKRNWSLFLATTLILSIFLSGCSSSENPNAKETLQDASENLKGKNLSIYCGAGMTKPFEEIANKFKEKTKCNIEVTYANAAQIQTQINTSKEGDLFIAGSADELKAVEKMVSDRKDLVKHIPILAVKSGNPLQITGINDLTKKDVEVILGDYEATPIGKIAKKALTDASIFEKVNVVATTSTAPELINAILNDQSDAIIVWKENAKNPKIEIVDTKDLDSYIKTIPAASLTCSDNKESLDTFLKFLDSDIAKNIWSNYGYELLN</sequence>
<gene>
    <name evidence="5" type="primary">modA</name>
    <name evidence="5" type="ORF">CHF27_009785</name>
</gene>
<dbReference type="PANTHER" id="PTHR30632:SF0">
    <property type="entry name" value="SULFATE-BINDING PROTEIN"/>
    <property type="match status" value="1"/>
</dbReference>
<dbReference type="Pfam" id="PF13531">
    <property type="entry name" value="SBP_bac_11"/>
    <property type="match status" value="1"/>
</dbReference>
<keyword evidence="3 4" id="KW-0732">Signal</keyword>
<protein>
    <submittedName>
        <fullName evidence="5">Molybdate ABC transporter substrate-binding protein</fullName>
    </submittedName>
</protein>
<dbReference type="RefSeq" id="WP_095406777.1">
    <property type="nucleotide sequence ID" value="NZ_NOJZ02000018.1"/>
</dbReference>
<dbReference type="SUPFAM" id="SSF53850">
    <property type="entry name" value="Periplasmic binding protein-like II"/>
    <property type="match status" value="1"/>
</dbReference>
<dbReference type="NCBIfam" id="TIGR01256">
    <property type="entry name" value="modA"/>
    <property type="match status" value="1"/>
</dbReference>
<dbReference type="PANTHER" id="PTHR30632">
    <property type="entry name" value="MOLYBDATE-BINDING PERIPLASMIC PROTEIN"/>
    <property type="match status" value="1"/>
</dbReference>
<dbReference type="Proteomes" id="UP000243494">
    <property type="component" value="Unassembled WGS sequence"/>
</dbReference>
<dbReference type="GO" id="GO:0030973">
    <property type="term" value="F:molybdate ion binding"/>
    <property type="evidence" value="ECO:0007669"/>
    <property type="project" value="TreeGrafter"/>
</dbReference>
<evidence type="ECO:0000256" key="4">
    <source>
        <dbReference type="SAM" id="SignalP"/>
    </source>
</evidence>
<feature type="signal peptide" evidence="4">
    <location>
        <begin position="1"/>
        <end position="25"/>
    </location>
</feature>
<dbReference type="PROSITE" id="PS51257">
    <property type="entry name" value="PROKAR_LIPOPROTEIN"/>
    <property type="match status" value="1"/>
</dbReference>
<dbReference type="OrthoDB" id="9786399at2"/>
<comment type="similarity">
    <text evidence="1">Belongs to the bacterial solute-binding protein ModA family.</text>
</comment>
<dbReference type="InterPro" id="IPR050682">
    <property type="entry name" value="ModA/WtpA"/>
</dbReference>
<dbReference type="Gene3D" id="3.40.190.10">
    <property type="entry name" value="Periplasmic binding protein-like II"/>
    <property type="match status" value="2"/>
</dbReference>
<keyword evidence="2" id="KW-0479">Metal-binding</keyword>